<dbReference type="GO" id="GO:0010041">
    <property type="term" value="P:response to iron(III) ion"/>
    <property type="evidence" value="ECO:0007669"/>
    <property type="project" value="TreeGrafter"/>
</dbReference>
<dbReference type="PANTHER" id="PTHR33908:SF3">
    <property type="entry name" value="UNDECAPRENYL PHOSPHATE-ALPHA-4-AMINO-4-DEOXY-L-ARABINOSE ARABINOSYL TRANSFERASE"/>
    <property type="match status" value="1"/>
</dbReference>
<keyword evidence="7 8" id="KW-0472">Membrane</keyword>
<sequence length="557" mass="59808">MLDRLPDTPHPRLWLALFCVLLWLPGFFTIPPGDRDESRFAQATRQMVDTGDYVRIRLGDEERNKKPAGIHWAQAAIVHVLEATHLGGRADIWAYRGASFLGALLAVLACFHWGRALVGRRAAFVGAALLGSALVLVVEVHIAKTDAALLASITAAMGLMGAAYLAPAGFTARRAAAFWGALGIGILLKGPIAPMVPLLTGLSLFLMDRGWRNGTPWLRALRPAWGVPLMLACAAPWFIAIGIATEGRFFAEAVGDDMLGKVGAGGERHWGPPGFYVAIFGVTAFPAAFFVLQALPSAWAQRVQPPVRFLLAWAVPVWLVFEAVATKLPHYALPAYPALMLLAARWMLDPLATKPRAWLRWLAIAALWGVALVLPAALLVAIWLVDGSRVDVFAALALVAGVLLAVVVTREARAGRWVRAGLSAVILAIPFYSAILEGALPRIDAVWLAPRVAAALHRADPALPIPVPPGRFGIAGYHEPSLLFATGGATALLRDGTAAAAFLAETPGRTVAVSDRDETRFRAEATRFGLRPREMGLVSGINISRGRWLTLQLYGVE</sequence>
<dbReference type="EMBL" id="JAAEDH010000045">
    <property type="protein sequence ID" value="MBR0657591.1"/>
    <property type="molecule type" value="Genomic_DNA"/>
</dbReference>
<protein>
    <submittedName>
        <fullName evidence="9">Glycosyltransferase family 39 protein</fullName>
    </submittedName>
</protein>
<dbReference type="Proteomes" id="UP001196068">
    <property type="component" value="Unassembled WGS sequence"/>
</dbReference>
<evidence type="ECO:0000313" key="9">
    <source>
        <dbReference type="EMBL" id="MBR0657591.1"/>
    </source>
</evidence>
<feature type="transmembrane region" description="Helical" evidence="8">
    <location>
        <begin position="178"/>
        <end position="206"/>
    </location>
</feature>
<dbReference type="GO" id="GO:0016763">
    <property type="term" value="F:pentosyltransferase activity"/>
    <property type="evidence" value="ECO:0007669"/>
    <property type="project" value="TreeGrafter"/>
</dbReference>
<organism evidence="9 10">
    <name type="scientific">Plastoroseomonas arctica</name>
    <dbReference type="NCBI Taxonomy" id="1509237"/>
    <lineage>
        <taxon>Bacteria</taxon>
        <taxon>Pseudomonadati</taxon>
        <taxon>Pseudomonadota</taxon>
        <taxon>Alphaproteobacteria</taxon>
        <taxon>Acetobacterales</taxon>
        <taxon>Acetobacteraceae</taxon>
        <taxon>Plastoroseomonas</taxon>
    </lineage>
</organism>
<dbReference type="PANTHER" id="PTHR33908">
    <property type="entry name" value="MANNOSYLTRANSFERASE YKCB-RELATED"/>
    <property type="match status" value="1"/>
</dbReference>
<evidence type="ECO:0000256" key="5">
    <source>
        <dbReference type="ARBA" id="ARBA00022692"/>
    </source>
</evidence>
<name>A0AAF1K9U5_9PROT</name>
<evidence type="ECO:0000256" key="1">
    <source>
        <dbReference type="ARBA" id="ARBA00004651"/>
    </source>
</evidence>
<evidence type="ECO:0000256" key="8">
    <source>
        <dbReference type="SAM" id="Phobius"/>
    </source>
</evidence>
<feature type="transmembrane region" description="Helical" evidence="8">
    <location>
        <begin position="420"/>
        <end position="440"/>
    </location>
</feature>
<evidence type="ECO:0000256" key="7">
    <source>
        <dbReference type="ARBA" id="ARBA00023136"/>
    </source>
</evidence>
<keyword evidence="10" id="KW-1185">Reference proteome</keyword>
<feature type="transmembrane region" description="Helical" evidence="8">
    <location>
        <begin position="12"/>
        <end position="30"/>
    </location>
</feature>
<reference evidence="9" key="2">
    <citation type="journal article" date="2021" name="Syst. Appl. Microbiol.">
        <title>Roseomonas hellenica sp. nov., isolated from roots of wild-growing Alkanna tinctoria.</title>
        <authorList>
            <person name="Rat A."/>
            <person name="Naranjo H.D."/>
            <person name="Lebbe L."/>
            <person name="Cnockaert M."/>
            <person name="Krigas N."/>
            <person name="Grigoriadou K."/>
            <person name="Maloupa E."/>
            <person name="Willems A."/>
        </authorList>
    </citation>
    <scope>NUCLEOTIDE SEQUENCE</scope>
    <source>
        <strain evidence="9">LMG 28251</strain>
    </source>
</reference>
<accession>A0AAF1K9U5</accession>
<keyword evidence="4" id="KW-0808">Transferase</keyword>
<evidence type="ECO:0000256" key="3">
    <source>
        <dbReference type="ARBA" id="ARBA00022676"/>
    </source>
</evidence>
<keyword evidence="3" id="KW-0328">Glycosyltransferase</keyword>
<dbReference type="InterPro" id="IPR050297">
    <property type="entry name" value="LipidA_mod_glycosyltrf_83"/>
</dbReference>
<feature type="transmembrane region" description="Helical" evidence="8">
    <location>
        <begin position="147"/>
        <end position="166"/>
    </location>
</feature>
<gene>
    <name evidence="9" type="ORF">GXW79_21125</name>
</gene>
<dbReference type="AlphaFoldDB" id="A0AAF1K9U5"/>
<comment type="caution">
    <text evidence="9">The sequence shown here is derived from an EMBL/GenBank/DDBJ whole genome shotgun (WGS) entry which is preliminary data.</text>
</comment>
<feature type="transmembrane region" description="Helical" evidence="8">
    <location>
        <begin position="120"/>
        <end position="140"/>
    </location>
</feature>
<feature type="transmembrane region" description="Helical" evidence="8">
    <location>
        <begin position="390"/>
        <end position="408"/>
    </location>
</feature>
<proteinExistence type="predicted"/>
<dbReference type="GO" id="GO:0009103">
    <property type="term" value="P:lipopolysaccharide biosynthetic process"/>
    <property type="evidence" value="ECO:0007669"/>
    <property type="project" value="TreeGrafter"/>
</dbReference>
<keyword evidence="6 8" id="KW-1133">Transmembrane helix</keyword>
<evidence type="ECO:0000256" key="2">
    <source>
        <dbReference type="ARBA" id="ARBA00022475"/>
    </source>
</evidence>
<feature type="transmembrane region" description="Helical" evidence="8">
    <location>
        <begin position="331"/>
        <end position="348"/>
    </location>
</feature>
<evidence type="ECO:0000256" key="4">
    <source>
        <dbReference type="ARBA" id="ARBA00022679"/>
    </source>
</evidence>
<reference evidence="9" key="1">
    <citation type="submission" date="2020-01" db="EMBL/GenBank/DDBJ databases">
        <authorList>
            <person name="Rat A."/>
        </authorList>
    </citation>
    <scope>NUCLEOTIDE SEQUENCE</scope>
    <source>
        <strain evidence="9">LMG 28251</strain>
    </source>
</reference>
<dbReference type="GO" id="GO:0005886">
    <property type="term" value="C:plasma membrane"/>
    <property type="evidence" value="ECO:0007669"/>
    <property type="project" value="UniProtKB-SubCell"/>
</dbReference>
<feature type="transmembrane region" description="Helical" evidence="8">
    <location>
        <begin position="275"/>
        <end position="295"/>
    </location>
</feature>
<keyword evidence="5 8" id="KW-0812">Transmembrane</keyword>
<keyword evidence="2" id="KW-1003">Cell membrane</keyword>
<evidence type="ECO:0000256" key="6">
    <source>
        <dbReference type="ARBA" id="ARBA00022989"/>
    </source>
</evidence>
<feature type="transmembrane region" description="Helical" evidence="8">
    <location>
        <begin position="360"/>
        <end position="384"/>
    </location>
</feature>
<dbReference type="RefSeq" id="WP_211876451.1">
    <property type="nucleotide sequence ID" value="NZ_JAAEDH010000045.1"/>
</dbReference>
<evidence type="ECO:0000313" key="10">
    <source>
        <dbReference type="Proteomes" id="UP001196068"/>
    </source>
</evidence>
<comment type="subcellular location">
    <subcellularLocation>
        <location evidence="1">Cell membrane</location>
        <topology evidence="1">Multi-pass membrane protein</topology>
    </subcellularLocation>
</comment>
<feature type="transmembrane region" description="Helical" evidence="8">
    <location>
        <begin position="307"/>
        <end position="325"/>
    </location>
</feature>
<feature type="transmembrane region" description="Helical" evidence="8">
    <location>
        <begin position="93"/>
        <end position="114"/>
    </location>
</feature>